<gene>
    <name evidence="1" type="ORF">E3P86_04005</name>
</gene>
<name>A0A4T0IDT8_WALIC</name>
<dbReference type="EMBL" id="SPOI01000400">
    <property type="protein sequence ID" value="TIB27788.1"/>
    <property type="molecule type" value="Genomic_DNA"/>
</dbReference>
<dbReference type="Proteomes" id="UP000310689">
    <property type="component" value="Unassembled WGS sequence"/>
</dbReference>
<protein>
    <recommendedName>
        <fullName evidence="3">Retrotransposon gag domain-containing protein</fullName>
    </recommendedName>
</protein>
<reference evidence="1 2" key="1">
    <citation type="submission" date="2019-03" db="EMBL/GenBank/DDBJ databases">
        <title>Sequencing 23 genomes of Wallemia ichthyophaga.</title>
        <authorList>
            <person name="Gostincar C."/>
        </authorList>
    </citation>
    <scope>NUCLEOTIDE SEQUENCE [LARGE SCALE GENOMIC DNA]</scope>
    <source>
        <strain evidence="1 2">EXF-6200</strain>
    </source>
</reference>
<evidence type="ECO:0008006" key="3">
    <source>
        <dbReference type="Google" id="ProtNLM"/>
    </source>
</evidence>
<organism evidence="1 2">
    <name type="scientific">Wallemia ichthyophaga</name>
    <dbReference type="NCBI Taxonomy" id="245174"/>
    <lineage>
        <taxon>Eukaryota</taxon>
        <taxon>Fungi</taxon>
        <taxon>Dikarya</taxon>
        <taxon>Basidiomycota</taxon>
        <taxon>Wallemiomycotina</taxon>
        <taxon>Wallemiomycetes</taxon>
        <taxon>Wallemiales</taxon>
        <taxon>Wallemiaceae</taxon>
        <taxon>Wallemia</taxon>
    </lineage>
</organism>
<comment type="caution">
    <text evidence="1">The sequence shown here is derived from an EMBL/GenBank/DDBJ whole genome shotgun (WGS) entry which is preliminary data.</text>
</comment>
<evidence type="ECO:0000313" key="1">
    <source>
        <dbReference type="EMBL" id="TIB27788.1"/>
    </source>
</evidence>
<sequence>MSEDQEIAEQVAGMDLSKITTLHEQINDAIKQAVENERVASKIEQEERERAFQALWEEKVRDQANERNSFEARYSALWAEKERDQAIEKARQEERDRIKLKNETTLKFEPIKPPPFKGELDSIKTVAWLNQLNTYFKSVRATEEEKSEFATSLLTEHAQFWYLQYQKTNGEDLPPWNDFKEILLKTFSNPAEEPNTFGI</sequence>
<dbReference type="AlphaFoldDB" id="A0A4T0IDT8"/>
<evidence type="ECO:0000313" key="2">
    <source>
        <dbReference type="Proteomes" id="UP000310689"/>
    </source>
</evidence>
<proteinExistence type="predicted"/>
<accession>A0A4T0IDT8</accession>